<accession>A0A3N2CZP2</accession>
<evidence type="ECO:0000256" key="9">
    <source>
        <dbReference type="ARBA" id="ARBA00023012"/>
    </source>
</evidence>
<comment type="caution">
    <text evidence="15">The sequence shown here is derived from an EMBL/GenBank/DDBJ whole genome shotgun (WGS) entry which is preliminary data.</text>
</comment>
<feature type="domain" description="Histidine kinase" evidence="13">
    <location>
        <begin position="239"/>
        <end position="448"/>
    </location>
</feature>
<evidence type="ECO:0000256" key="3">
    <source>
        <dbReference type="ARBA" id="ARBA00012438"/>
    </source>
</evidence>
<keyword evidence="16" id="KW-1185">Reference proteome</keyword>
<dbReference type="SMART" id="SM00388">
    <property type="entry name" value="HisKA"/>
    <property type="match status" value="1"/>
</dbReference>
<feature type="transmembrane region" description="Helical" evidence="12">
    <location>
        <begin position="153"/>
        <end position="177"/>
    </location>
</feature>
<dbReference type="InterPro" id="IPR003660">
    <property type="entry name" value="HAMP_dom"/>
</dbReference>
<evidence type="ECO:0000256" key="1">
    <source>
        <dbReference type="ARBA" id="ARBA00000085"/>
    </source>
</evidence>
<dbReference type="AlphaFoldDB" id="A0A3N2CZP2"/>
<dbReference type="InterPro" id="IPR005467">
    <property type="entry name" value="His_kinase_dom"/>
</dbReference>
<keyword evidence="8 12" id="KW-1133">Transmembrane helix</keyword>
<evidence type="ECO:0000256" key="5">
    <source>
        <dbReference type="ARBA" id="ARBA00022679"/>
    </source>
</evidence>
<dbReference type="Gene3D" id="1.10.287.130">
    <property type="match status" value="1"/>
</dbReference>
<dbReference type="EMBL" id="RKHO01000001">
    <property type="protein sequence ID" value="ROR92664.1"/>
    <property type="molecule type" value="Genomic_DNA"/>
</dbReference>
<dbReference type="InterPro" id="IPR004358">
    <property type="entry name" value="Sig_transdc_His_kin-like_C"/>
</dbReference>
<feature type="transmembrane region" description="Helical" evidence="12">
    <location>
        <begin position="20"/>
        <end position="41"/>
    </location>
</feature>
<keyword evidence="10 12" id="KW-0472">Membrane</keyword>
<dbReference type="Pfam" id="PF00672">
    <property type="entry name" value="HAMP"/>
    <property type="match status" value="1"/>
</dbReference>
<keyword evidence="5" id="KW-0808">Transferase</keyword>
<evidence type="ECO:0000256" key="8">
    <source>
        <dbReference type="ARBA" id="ARBA00022989"/>
    </source>
</evidence>
<dbReference type="SMART" id="SM00304">
    <property type="entry name" value="HAMP"/>
    <property type="match status" value="1"/>
</dbReference>
<evidence type="ECO:0000256" key="11">
    <source>
        <dbReference type="SAM" id="MobiDB-lite"/>
    </source>
</evidence>
<feature type="region of interest" description="Disordered" evidence="11">
    <location>
        <begin position="95"/>
        <end position="114"/>
    </location>
</feature>
<dbReference type="CDD" id="cd06225">
    <property type="entry name" value="HAMP"/>
    <property type="match status" value="1"/>
</dbReference>
<dbReference type="SUPFAM" id="SSF47384">
    <property type="entry name" value="Homodimeric domain of signal transducing histidine kinase"/>
    <property type="match status" value="1"/>
</dbReference>
<dbReference type="InterPro" id="IPR050428">
    <property type="entry name" value="TCS_sensor_his_kinase"/>
</dbReference>
<dbReference type="PANTHER" id="PTHR45436:SF5">
    <property type="entry name" value="SENSOR HISTIDINE KINASE TRCS"/>
    <property type="match status" value="1"/>
</dbReference>
<gene>
    <name evidence="15" type="ORF">EDD33_3561</name>
</gene>
<evidence type="ECO:0000256" key="12">
    <source>
        <dbReference type="SAM" id="Phobius"/>
    </source>
</evidence>
<dbReference type="GO" id="GO:0005886">
    <property type="term" value="C:plasma membrane"/>
    <property type="evidence" value="ECO:0007669"/>
    <property type="project" value="UniProtKB-SubCell"/>
</dbReference>
<dbReference type="Pfam" id="PF00512">
    <property type="entry name" value="HisKA"/>
    <property type="match status" value="1"/>
</dbReference>
<dbReference type="InterPro" id="IPR003594">
    <property type="entry name" value="HATPase_dom"/>
</dbReference>
<dbReference type="SUPFAM" id="SSF55874">
    <property type="entry name" value="ATPase domain of HSP90 chaperone/DNA topoisomerase II/histidine kinase"/>
    <property type="match status" value="1"/>
</dbReference>
<comment type="catalytic activity">
    <reaction evidence="1">
        <text>ATP + protein L-histidine = ADP + protein N-phospho-L-histidine.</text>
        <dbReference type="EC" id="2.7.13.3"/>
    </reaction>
</comment>
<dbReference type="GO" id="GO:0000155">
    <property type="term" value="F:phosphorelay sensor kinase activity"/>
    <property type="evidence" value="ECO:0007669"/>
    <property type="project" value="InterPro"/>
</dbReference>
<reference evidence="15 16" key="1">
    <citation type="submission" date="2018-11" db="EMBL/GenBank/DDBJ databases">
        <title>Sequencing the genomes of 1000 actinobacteria strains.</title>
        <authorList>
            <person name="Klenk H.-P."/>
        </authorList>
    </citation>
    <scope>NUCLEOTIDE SEQUENCE [LARGE SCALE GENOMIC DNA]</scope>
    <source>
        <strain evidence="15 16">DSM 12652</strain>
    </source>
</reference>
<comment type="subcellular location">
    <subcellularLocation>
        <location evidence="2">Cell membrane</location>
    </subcellularLocation>
</comment>
<dbReference type="PRINTS" id="PR00344">
    <property type="entry name" value="BCTRLSENSOR"/>
</dbReference>
<dbReference type="PANTHER" id="PTHR45436">
    <property type="entry name" value="SENSOR HISTIDINE KINASE YKOH"/>
    <property type="match status" value="1"/>
</dbReference>
<evidence type="ECO:0000256" key="2">
    <source>
        <dbReference type="ARBA" id="ARBA00004236"/>
    </source>
</evidence>
<keyword evidence="6 12" id="KW-0812">Transmembrane</keyword>
<keyword evidence="9" id="KW-0902">Two-component regulatory system</keyword>
<evidence type="ECO:0000256" key="10">
    <source>
        <dbReference type="ARBA" id="ARBA00023136"/>
    </source>
</evidence>
<feature type="region of interest" description="Disordered" evidence="11">
    <location>
        <begin position="61"/>
        <end position="84"/>
    </location>
</feature>
<dbReference type="SUPFAM" id="SSF158472">
    <property type="entry name" value="HAMP domain-like"/>
    <property type="match status" value="1"/>
</dbReference>
<dbReference type="InterPro" id="IPR036890">
    <property type="entry name" value="HATPase_C_sf"/>
</dbReference>
<keyword evidence="7 15" id="KW-0418">Kinase</keyword>
<dbReference type="EC" id="2.7.13.3" evidence="3"/>
<protein>
    <recommendedName>
        <fullName evidence="3">histidine kinase</fullName>
        <ecNumber evidence="3">2.7.13.3</ecNumber>
    </recommendedName>
</protein>
<organism evidence="15 16">
    <name type="scientific">Nocardioides aurantiacus</name>
    <dbReference type="NCBI Taxonomy" id="86796"/>
    <lineage>
        <taxon>Bacteria</taxon>
        <taxon>Bacillati</taxon>
        <taxon>Actinomycetota</taxon>
        <taxon>Actinomycetes</taxon>
        <taxon>Propionibacteriales</taxon>
        <taxon>Nocardioidaceae</taxon>
        <taxon>Nocardioides</taxon>
    </lineage>
</organism>
<evidence type="ECO:0000256" key="7">
    <source>
        <dbReference type="ARBA" id="ARBA00022777"/>
    </source>
</evidence>
<dbReference type="Gene3D" id="3.30.565.10">
    <property type="entry name" value="Histidine kinase-like ATPase, C-terminal domain"/>
    <property type="match status" value="1"/>
</dbReference>
<dbReference type="Pfam" id="PF02518">
    <property type="entry name" value="HATPase_c"/>
    <property type="match status" value="1"/>
</dbReference>
<proteinExistence type="predicted"/>
<evidence type="ECO:0000256" key="6">
    <source>
        <dbReference type="ARBA" id="ARBA00022692"/>
    </source>
</evidence>
<name>A0A3N2CZP2_9ACTN</name>
<dbReference type="RefSeq" id="WP_211332590.1">
    <property type="nucleotide sequence ID" value="NZ_RKHO01000001.1"/>
</dbReference>
<sequence>MAERGARGLGRASVRVRTTLAAVLVVAVALLAGGVALVVLVRGALVDGLESSAEQRADTLAAQVGSTETPGGSTAEDQGEDDDLEDEVWQVQDGDGRVVSSSQPLSRPLPARDADQVRLPGGDAAYLVVTESAGDYRVVVAVSREEVEDSVAALVPLLLVGLPALLLLVGGTTWVVVTRALRPVERIRQEVEQITGDRLDRRVPEPPSRDEVHRLAHTMNGMLGRLQAAQERQRQFVGDASHELRSPLAGIRQTAEVARAHPGAMPEGELADAVLEESVRMQRLVEQLLLLTRADEAAVAAQRREVDLDDLVLTEARRARRGGLEVDGSGIATARVRGDEGALAQVVRNLVDNAVRHATSRIGLGVRDDAGTAEVVVDDDGSGIAPADRDRVFERFVRLDESRARDDGGSGLGLSIVREIVRVHGGTVEIGTSPWGGARFTVRLPAAS</sequence>
<dbReference type="Proteomes" id="UP000281738">
    <property type="component" value="Unassembled WGS sequence"/>
</dbReference>
<evidence type="ECO:0000259" key="14">
    <source>
        <dbReference type="PROSITE" id="PS50885"/>
    </source>
</evidence>
<dbReference type="InterPro" id="IPR036097">
    <property type="entry name" value="HisK_dim/P_sf"/>
</dbReference>
<dbReference type="Gene3D" id="6.10.340.10">
    <property type="match status" value="1"/>
</dbReference>
<evidence type="ECO:0000259" key="13">
    <source>
        <dbReference type="PROSITE" id="PS50109"/>
    </source>
</evidence>
<dbReference type="PROSITE" id="PS50885">
    <property type="entry name" value="HAMP"/>
    <property type="match status" value="1"/>
</dbReference>
<feature type="domain" description="HAMP" evidence="14">
    <location>
        <begin position="178"/>
        <end position="231"/>
    </location>
</feature>
<evidence type="ECO:0000256" key="4">
    <source>
        <dbReference type="ARBA" id="ARBA00022553"/>
    </source>
</evidence>
<evidence type="ECO:0000313" key="15">
    <source>
        <dbReference type="EMBL" id="ROR92664.1"/>
    </source>
</evidence>
<evidence type="ECO:0000313" key="16">
    <source>
        <dbReference type="Proteomes" id="UP000281738"/>
    </source>
</evidence>
<dbReference type="PROSITE" id="PS50109">
    <property type="entry name" value="HIS_KIN"/>
    <property type="match status" value="1"/>
</dbReference>
<dbReference type="SMART" id="SM00387">
    <property type="entry name" value="HATPase_c"/>
    <property type="match status" value="1"/>
</dbReference>
<dbReference type="InterPro" id="IPR003661">
    <property type="entry name" value="HisK_dim/P_dom"/>
</dbReference>
<dbReference type="CDD" id="cd00082">
    <property type="entry name" value="HisKA"/>
    <property type="match status" value="1"/>
</dbReference>
<keyword evidence="4" id="KW-0597">Phosphoprotein</keyword>